<dbReference type="Gene3D" id="3.90.1150.10">
    <property type="entry name" value="Aspartate Aminotransferase, domain 1"/>
    <property type="match status" value="1"/>
</dbReference>
<evidence type="ECO:0000256" key="3">
    <source>
        <dbReference type="ARBA" id="ARBA00022898"/>
    </source>
</evidence>
<dbReference type="InterPro" id="IPR015421">
    <property type="entry name" value="PyrdxlP-dep_Trfase_major"/>
</dbReference>
<dbReference type="GO" id="GO:0004123">
    <property type="term" value="F:cystathionine gamma-lyase activity"/>
    <property type="evidence" value="ECO:0007669"/>
    <property type="project" value="TreeGrafter"/>
</dbReference>
<evidence type="ECO:0000256" key="1">
    <source>
        <dbReference type="ARBA" id="ARBA00001933"/>
    </source>
</evidence>
<dbReference type="GO" id="GO:0019343">
    <property type="term" value="P:cysteine biosynthetic process via cystathionine"/>
    <property type="evidence" value="ECO:0007669"/>
    <property type="project" value="TreeGrafter"/>
</dbReference>
<sequence>MTDPKLALSTRAVHVPAADPVGGRPLSVPIYQTSVFAHDDAKTITDALNDPRGDFAYSRLGNPTVRALEHAMAELEGAAGAVATASGMGAIAVALGAQLRAGSHLVVQRSIYGGTTGLLDDLVARWGLSTTEVDGDDPAALRAALRPNTVAVYLETISNPMTVVADLPAMCAVAREAGVLTVVDSTFASPMVCRPLELGADIVVHSATKYLSGHSDVTGGITAYADEKHFRAGWAYAATTGVTPDPFATWLIIRGLQTLGLRMRQANSNAVALAETLAAHPAVDRVHHPSRPDHPQHELARRILDGYGAMLSFDLAAGEHAARAFTASVRLIQQAASLGGVETLTVHPSSTSHRSFSDEALAAAGISRGTVRLSVGIEDPADLVADLTQALEQC</sequence>
<comment type="catalytic activity">
    <reaction evidence="6">
        <text>L-homocysteine + H2O = 2-oxobutanoate + hydrogen sulfide + NH4(+) + H(+)</text>
        <dbReference type="Rhea" id="RHEA:14501"/>
        <dbReference type="ChEBI" id="CHEBI:15377"/>
        <dbReference type="ChEBI" id="CHEBI:15378"/>
        <dbReference type="ChEBI" id="CHEBI:16763"/>
        <dbReference type="ChEBI" id="CHEBI:28938"/>
        <dbReference type="ChEBI" id="CHEBI:29919"/>
        <dbReference type="ChEBI" id="CHEBI:58199"/>
        <dbReference type="EC" id="4.4.1.2"/>
    </reaction>
    <physiologicalReaction direction="left-to-right" evidence="6">
        <dbReference type="Rhea" id="RHEA:14502"/>
    </physiologicalReaction>
</comment>
<dbReference type="SUPFAM" id="SSF53383">
    <property type="entry name" value="PLP-dependent transferases"/>
    <property type="match status" value="1"/>
</dbReference>
<name>A0A938YG31_9ACTN</name>
<comment type="similarity">
    <text evidence="2 9">Belongs to the trans-sulfuration enzymes family.</text>
</comment>
<dbReference type="InterPro" id="IPR000277">
    <property type="entry name" value="Cys/Met-Metab_PyrdxlP-dep_enz"/>
</dbReference>
<feature type="modified residue" description="N6-(pyridoxal phosphate)lysine" evidence="8">
    <location>
        <position position="209"/>
    </location>
</feature>
<dbReference type="Pfam" id="PF01053">
    <property type="entry name" value="Cys_Met_Meta_PP"/>
    <property type="match status" value="1"/>
</dbReference>
<evidence type="ECO:0000256" key="6">
    <source>
        <dbReference type="ARBA" id="ARBA00048780"/>
    </source>
</evidence>
<evidence type="ECO:0000256" key="9">
    <source>
        <dbReference type="RuleBase" id="RU362118"/>
    </source>
</evidence>
<keyword evidence="11" id="KW-1185">Reference proteome</keyword>
<evidence type="ECO:0000313" key="10">
    <source>
        <dbReference type="EMBL" id="MBM9477035.1"/>
    </source>
</evidence>
<dbReference type="EC" id="4.4.1.2" evidence="4"/>
<dbReference type="GO" id="GO:0030170">
    <property type="term" value="F:pyridoxal phosphate binding"/>
    <property type="evidence" value="ECO:0007669"/>
    <property type="project" value="InterPro"/>
</dbReference>
<dbReference type="PANTHER" id="PTHR11808:SF85">
    <property type="entry name" value="CYSTATHIONINE GAMMA-LYASE-RELATED"/>
    <property type="match status" value="1"/>
</dbReference>
<evidence type="ECO:0000256" key="7">
    <source>
        <dbReference type="ARBA" id="ARBA00052699"/>
    </source>
</evidence>
<evidence type="ECO:0000256" key="8">
    <source>
        <dbReference type="PIRSR" id="PIRSR001434-2"/>
    </source>
</evidence>
<dbReference type="PANTHER" id="PTHR11808">
    <property type="entry name" value="TRANS-SULFURATION ENZYME FAMILY MEMBER"/>
    <property type="match status" value="1"/>
</dbReference>
<dbReference type="CDD" id="cd00614">
    <property type="entry name" value="CGS_like"/>
    <property type="match status" value="1"/>
</dbReference>
<dbReference type="EMBL" id="JAERWL010000009">
    <property type="protein sequence ID" value="MBM9477035.1"/>
    <property type="molecule type" value="Genomic_DNA"/>
</dbReference>
<dbReference type="Proteomes" id="UP000663801">
    <property type="component" value="Unassembled WGS sequence"/>
</dbReference>
<dbReference type="FunFam" id="3.40.640.10:FF:000046">
    <property type="entry name" value="Cystathionine gamma-lyase"/>
    <property type="match status" value="1"/>
</dbReference>
<keyword evidence="3 8" id="KW-0663">Pyridoxal phosphate</keyword>
<comment type="catalytic activity">
    <reaction evidence="7">
        <text>L-methionine + H2O = methanethiol + 2-oxobutanoate + NH4(+)</text>
        <dbReference type="Rhea" id="RHEA:23800"/>
        <dbReference type="ChEBI" id="CHEBI:15377"/>
        <dbReference type="ChEBI" id="CHEBI:16007"/>
        <dbReference type="ChEBI" id="CHEBI:16763"/>
        <dbReference type="ChEBI" id="CHEBI:28938"/>
        <dbReference type="ChEBI" id="CHEBI:57844"/>
        <dbReference type="EC" id="4.4.1.11"/>
    </reaction>
    <physiologicalReaction direction="left-to-right" evidence="7">
        <dbReference type="Rhea" id="RHEA:23801"/>
    </physiologicalReaction>
</comment>
<gene>
    <name evidence="10" type="ORF">JL107_11300</name>
</gene>
<reference evidence="10" key="1">
    <citation type="submission" date="2021-01" db="EMBL/GenBank/DDBJ databases">
        <title>KCTC 19127 draft genome.</title>
        <authorList>
            <person name="An D."/>
        </authorList>
    </citation>
    <scope>NUCLEOTIDE SEQUENCE</scope>
    <source>
        <strain evidence="10">KCTC 19127</strain>
    </source>
</reference>
<keyword evidence="10" id="KW-0808">Transferase</keyword>
<accession>A0A938YG31</accession>
<dbReference type="GO" id="GO:0019346">
    <property type="term" value="P:transsulfuration"/>
    <property type="evidence" value="ECO:0007669"/>
    <property type="project" value="InterPro"/>
</dbReference>
<dbReference type="InterPro" id="IPR054542">
    <property type="entry name" value="Cys_met_metab_PP"/>
</dbReference>
<comment type="caution">
    <text evidence="10">The sequence shown here is derived from an EMBL/GenBank/DDBJ whole genome shotgun (WGS) entry which is preliminary data.</text>
</comment>
<dbReference type="InterPro" id="IPR015422">
    <property type="entry name" value="PyrdxlP-dep_Trfase_small"/>
</dbReference>
<dbReference type="InterPro" id="IPR015424">
    <property type="entry name" value="PyrdxlP-dep_Trfase"/>
</dbReference>
<dbReference type="AlphaFoldDB" id="A0A938YG31"/>
<dbReference type="GO" id="GO:0016740">
    <property type="term" value="F:transferase activity"/>
    <property type="evidence" value="ECO:0007669"/>
    <property type="project" value="UniProtKB-KW"/>
</dbReference>
<evidence type="ECO:0000256" key="4">
    <source>
        <dbReference type="ARBA" id="ARBA00047175"/>
    </source>
</evidence>
<organism evidence="10 11">
    <name type="scientific">Nakamurella flavida</name>
    <dbReference type="NCBI Taxonomy" id="363630"/>
    <lineage>
        <taxon>Bacteria</taxon>
        <taxon>Bacillati</taxon>
        <taxon>Actinomycetota</taxon>
        <taxon>Actinomycetes</taxon>
        <taxon>Nakamurellales</taxon>
        <taxon>Nakamurellaceae</taxon>
        <taxon>Nakamurella</taxon>
    </lineage>
</organism>
<comment type="cofactor">
    <cofactor evidence="1 9">
        <name>pyridoxal 5'-phosphate</name>
        <dbReference type="ChEBI" id="CHEBI:597326"/>
    </cofactor>
</comment>
<dbReference type="GO" id="GO:0005737">
    <property type="term" value="C:cytoplasm"/>
    <property type="evidence" value="ECO:0007669"/>
    <property type="project" value="TreeGrafter"/>
</dbReference>
<dbReference type="RefSeq" id="WP_205257140.1">
    <property type="nucleotide sequence ID" value="NZ_BAAAPV010000001.1"/>
</dbReference>
<proteinExistence type="inferred from homology"/>
<dbReference type="PROSITE" id="PS00868">
    <property type="entry name" value="CYS_MET_METAB_PP"/>
    <property type="match status" value="1"/>
</dbReference>
<evidence type="ECO:0000313" key="11">
    <source>
        <dbReference type="Proteomes" id="UP000663801"/>
    </source>
</evidence>
<evidence type="ECO:0000256" key="2">
    <source>
        <dbReference type="ARBA" id="ARBA00009077"/>
    </source>
</evidence>
<dbReference type="PIRSF" id="PIRSF001434">
    <property type="entry name" value="CGS"/>
    <property type="match status" value="1"/>
</dbReference>
<dbReference type="Gene3D" id="3.40.640.10">
    <property type="entry name" value="Type I PLP-dependent aspartate aminotransferase-like (Major domain)"/>
    <property type="match status" value="1"/>
</dbReference>
<evidence type="ECO:0000256" key="5">
    <source>
        <dbReference type="ARBA" id="ARBA00047199"/>
    </source>
</evidence>
<dbReference type="GO" id="GO:0047982">
    <property type="term" value="F:homocysteine desulfhydrase activity"/>
    <property type="evidence" value="ECO:0007669"/>
    <property type="project" value="UniProtKB-EC"/>
</dbReference>
<protein>
    <recommendedName>
        <fullName evidence="4">homocysteine desulfhydrase</fullName>
        <ecNumber evidence="4">4.4.1.2</ecNumber>
    </recommendedName>
    <alternativeName>
        <fullName evidence="5">Homocysteine desulfhydrase</fullName>
    </alternativeName>
</protein>
<dbReference type="GO" id="GO:0018826">
    <property type="term" value="F:methionine gamma-lyase activity"/>
    <property type="evidence" value="ECO:0007669"/>
    <property type="project" value="UniProtKB-EC"/>
</dbReference>